<dbReference type="EC" id="2.7.7.65" evidence="1"/>
<dbReference type="EMBL" id="CP002364">
    <property type="protein sequence ID" value="ADW17720.1"/>
    <property type="molecule type" value="Genomic_DNA"/>
</dbReference>
<evidence type="ECO:0000256" key="2">
    <source>
        <dbReference type="ARBA" id="ARBA00034247"/>
    </source>
</evidence>
<dbReference type="GO" id="GO:0052621">
    <property type="term" value="F:diguanylate cyclase activity"/>
    <property type="evidence" value="ECO:0007669"/>
    <property type="project" value="UniProtKB-EC"/>
</dbReference>
<accession>A0A7U3YLR6</accession>
<evidence type="ECO:0000313" key="4">
    <source>
        <dbReference type="EMBL" id="ADW17720.1"/>
    </source>
</evidence>
<dbReference type="RefSeq" id="WP_015724261.1">
    <property type="nucleotide sequence ID" value="NC_014972.1"/>
</dbReference>
<reference evidence="4 5" key="1">
    <citation type="journal article" date="2011" name="Stand. Genomic Sci.">
        <title>Complete genome sequence of Desulfobulbus propionicus type strain (1pr3).</title>
        <authorList>
            <person name="Pagani I."/>
            <person name="Lapidus A."/>
            <person name="Nolan M."/>
            <person name="Lucas S."/>
            <person name="Hammon N."/>
            <person name="Deshpande S."/>
            <person name="Cheng J.F."/>
            <person name="Chertkov O."/>
            <person name="Davenport K."/>
            <person name="Tapia R."/>
            <person name="Han C."/>
            <person name="Goodwin L."/>
            <person name="Pitluck S."/>
            <person name="Liolios K."/>
            <person name="Mavromatis K."/>
            <person name="Ivanova N."/>
            <person name="Mikhailova N."/>
            <person name="Pati A."/>
            <person name="Chen A."/>
            <person name="Palaniappan K."/>
            <person name="Land M."/>
            <person name="Hauser L."/>
            <person name="Chang Y.J."/>
            <person name="Jeffries C.D."/>
            <person name="Detter J.C."/>
            <person name="Brambilla E."/>
            <person name="Kannan K.P."/>
            <person name="Djao O.D."/>
            <person name="Rohde M."/>
            <person name="Pukall R."/>
            <person name="Spring S."/>
            <person name="Goker M."/>
            <person name="Sikorski J."/>
            <person name="Woyke T."/>
            <person name="Bristow J."/>
            <person name="Eisen J.A."/>
            <person name="Markowitz V."/>
            <person name="Hugenholtz P."/>
            <person name="Kyrpides N.C."/>
            <person name="Klenk H.P."/>
        </authorList>
    </citation>
    <scope>NUCLEOTIDE SEQUENCE [LARGE SCALE GENOMIC DNA]</scope>
    <source>
        <strain evidence="5">ATCC 33891 / DSM 2032 / 1pr3</strain>
    </source>
</reference>
<dbReference type="SMART" id="SM00267">
    <property type="entry name" value="GGDEF"/>
    <property type="match status" value="1"/>
</dbReference>
<dbReference type="InterPro" id="IPR000160">
    <property type="entry name" value="GGDEF_dom"/>
</dbReference>
<dbReference type="GO" id="GO:0005886">
    <property type="term" value="C:plasma membrane"/>
    <property type="evidence" value="ECO:0007669"/>
    <property type="project" value="TreeGrafter"/>
</dbReference>
<protein>
    <recommendedName>
        <fullName evidence="1">diguanylate cyclase</fullName>
        <ecNumber evidence="1">2.7.7.65</ecNumber>
    </recommendedName>
</protein>
<gene>
    <name evidence="4" type="ordered locus">Despr_1566</name>
</gene>
<comment type="catalytic activity">
    <reaction evidence="2">
        <text>2 GTP = 3',3'-c-di-GMP + 2 diphosphate</text>
        <dbReference type="Rhea" id="RHEA:24898"/>
        <dbReference type="ChEBI" id="CHEBI:33019"/>
        <dbReference type="ChEBI" id="CHEBI:37565"/>
        <dbReference type="ChEBI" id="CHEBI:58805"/>
        <dbReference type="EC" id="2.7.7.65"/>
    </reaction>
</comment>
<dbReference type="Gene3D" id="3.30.70.270">
    <property type="match status" value="1"/>
</dbReference>
<sequence length="332" mass="37843">MELKSLDEQVDVQIAATMENLLSELSHYRQQSEKLRKINTLYQRMAGILDLPAMIEAYSIWLMEFVGHELIGYHNPGRKRMHMFCSYHGPQRRQAIQLAQEVLEQDAQPPMVRADGFHVHKWAFNSTDCYGLLVMLRKGKPLTEDELQFIDESLMILADPLKRAIEYEEIFAQARKDSLTGLPNRFVFEERIGAIVEQANRHGRPLTLAALDLDHFKAVNDTMGHLMGDQVLKQVAEVLQRQIRLSDLLVRMGGDEFLLVLPDTAMEDARFLAERLCQAVEELNIVTQAGRLAVSIGLSEWKSGMQLDAWLERADDILYQAKANGRAQVAVN</sequence>
<feature type="domain" description="GGDEF" evidence="3">
    <location>
        <begin position="204"/>
        <end position="332"/>
    </location>
</feature>
<evidence type="ECO:0000256" key="1">
    <source>
        <dbReference type="ARBA" id="ARBA00012528"/>
    </source>
</evidence>
<name>A0A7U3YLR6_DESPD</name>
<dbReference type="GO" id="GO:1902201">
    <property type="term" value="P:negative regulation of bacterial-type flagellum-dependent cell motility"/>
    <property type="evidence" value="ECO:0007669"/>
    <property type="project" value="TreeGrafter"/>
</dbReference>
<dbReference type="GO" id="GO:0043709">
    <property type="term" value="P:cell adhesion involved in single-species biofilm formation"/>
    <property type="evidence" value="ECO:0007669"/>
    <property type="project" value="TreeGrafter"/>
</dbReference>
<organism evidence="4 5">
    <name type="scientific">Desulfobulbus propionicus (strain ATCC 33891 / DSM 2032 / VKM B-1956 / 1pr3)</name>
    <dbReference type="NCBI Taxonomy" id="577650"/>
    <lineage>
        <taxon>Bacteria</taxon>
        <taxon>Pseudomonadati</taxon>
        <taxon>Thermodesulfobacteriota</taxon>
        <taxon>Desulfobulbia</taxon>
        <taxon>Desulfobulbales</taxon>
        <taxon>Desulfobulbaceae</taxon>
        <taxon>Desulfobulbus</taxon>
    </lineage>
</organism>
<dbReference type="PANTHER" id="PTHR45138">
    <property type="entry name" value="REGULATORY COMPONENTS OF SENSORY TRANSDUCTION SYSTEM"/>
    <property type="match status" value="1"/>
</dbReference>
<dbReference type="CDD" id="cd01949">
    <property type="entry name" value="GGDEF"/>
    <property type="match status" value="1"/>
</dbReference>
<dbReference type="PROSITE" id="PS50887">
    <property type="entry name" value="GGDEF"/>
    <property type="match status" value="1"/>
</dbReference>
<dbReference type="InterPro" id="IPR029787">
    <property type="entry name" value="Nucleotide_cyclase"/>
</dbReference>
<dbReference type="KEGG" id="dpr:Despr_1566"/>
<dbReference type="PANTHER" id="PTHR45138:SF9">
    <property type="entry name" value="DIGUANYLATE CYCLASE DGCM-RELATED"/>
    <property type="match status" value="1"/>
</dbReference>
<dbReference type="NCBIfam" id="TIGR00254">
    <property type="entry name" value="GGDEF"/>
    <property type="match status" value="1"/>
</dbReference>
<evidence type="ECO:0000259" key="3">
    <source>
        <dbReference type="PROSITE" id="PS50887"/>
    </source>
</evidence>
<proteinExistence type="predicted"/>
<keyword evidence="5" id="KW-1185">Reference proteome</keyword>
<dbReference type="InterPro" id="IPR043128">
    <property type="entry name" value="Rev_trsase/Diguanyl_cyclase"/>
</dbReference>
<evidence type="ECO:0000313" key="5">
    <source>
        <dbReference type="Proteomes" id="UP000006365"/>
    </source>
</evidence>
<dbReference type="Proteomes" id="UP000006365">
    <property type="component" value="Chromosome"/>
</dbReference>
<dbReference type="Pfam" id="PF00990">
    <property type="entry name" value="GGDEF"/>
    <property type="match status" value="1"/>
</dbReference>
<dbReference type="SUPFAM" id="SSF55073">
    <property type="entry name" value="Nucleotide cyclase"/>
    <property type="match status" value="1"/>
</dbReference>
<dbReference type="FunFam" id="3.30.70.270:FF:000001">
    <property type="entry name" value="Diguanylate cyclase domain protein"/>
    <property type="match status" value="1"/>
</dbReference>
<dbReference type="AlphaFoldDB" id="A0A7U3YLR6"/>
<dbReference type="InterPro" id="IPR050469">
    <property type="entry name" value="Diguanylate_Cyclase"/>
</dbReference>